<dbReference type="RefSeq" id="WP_344768459.1">
    <property type="nucleotide sequence ID" value="NZ_BAABAK010000015.1"/>
</dbReference>
<comment type="caution">
    <text evidence="2">The sequence shown here is derived from an EMBL/GenBank/DDBJ whole genome shotgun (WGS) entry which is preliminary data.</text>
</comment>
<organism evidence="2 3">
    <name type="scientific">Pedobacter ginsengiterrae</name>
    <dbReference type="NCBI Taxonomy" id="871696"/>
    <lineage>
        <taxon>Bacteria</taxon>
        <taxon>Pseudomonadati</taxon>
        <taxon>Bacteroidota</taxon>
        <taxon>Sphingobacteriia</taxon>
        <taxon>Sphingobacteriales</taxon>
        <taxon>Sphingobacteriaceae</taxon>
        <taxon>Pedobacter</taxon>
    </lineage>
</organism>
<evidence type="ECO:0000259" key="1">
    <source>
        <dbReference type="Pfam" id="PF07715"/>
    </source>
</evidence>
<name>A0ABP7Q504_9SPHI</name>
<dbReference type="EMBL" id="BAABAK010000015">
    <property type="protein sequence ID" value="GAA3976292.1"/>
    <property type="molecule type" value="Genomic_DNA"/>
</dbReference>
<dbReference type="SUPFAM" id="SSF56935">
    <property type="entry name" value="Porins"/>
    <property type="match status" value="1"/>
</dbReference>
<keyword evidence="3" id="KW-1185">Reference proteome</keyword>
<dbReference type="Gene3D" id="2.60.40.1930">
    <property type="match status" value="1"/>
</dbReference>
<dbReference type="Proteomes" id="UP001501081">
    <property type="component" value="Unassembled WGS sequence"/>
</dbReference>
<sequence length="809" mass="90301">MESYFKTTVKFLVIIALLVTVSTTNAQENVISKLLVYKKLLEKNQVEKIHLHLNQPFYMAYDTVWFKAYVVNANLNRPSNISKNLNIDLVDPSGNIIRQIKNKLSFGLSDGYINLSDSLKSGNYVLRAYTDQMKSFGQAYEYQKSFQIKGKSEKVNKPLTGNSSFQFFPEGGDLVSGLKTRVGFKATAPNGLAIDAKGQISDEKGKLIGTIKTDHLGMGNFEFTPEAMRRYHAEITFADGKTNKIELPLPKTTGYILNLSTTKDSLLLKISCSADVVNKGTLILIGAQDGVTRYISKPEMKNSAINISIPADKFYSGIVQFTLFDTDNLPVAERLIFVDHEDALKIETDVKSLFAKKELAKMNIILKNQDDKNEIGSLSLSVYNATEYPIEDDDEPSIFSELLLTSDLKGLIEKPNYYFNKPGDENRKQQLDNLLITQGWRKFSWKNELSKKLPLVNELYNIENELKGNVMQTNGKPYANGMITLFQSGLRQTILQTKTDTAGYFSFKDLNLIDTSNFVLSTNTQKEKKNLKITVLGLEVQPVSNRKSIPSGQDFLIEELIATPTENKQLDALFYKSKGINLDEVNVVAKKPGPIKESANLNGPGRADVIVLAKDLETTHDVSTYLLNHVNGLKTFQGKIYSREIPDPGQGIPPPPPPMMVIFDGVEVDQENFNISDINPNDVGSIEILKGTSAGLYNTSGGVIIITSKRGRDHSNDALSKIAKGIFPISVLGYQKYRTFYSPVYNAANLSNKDFRKAVYWNPNVITSTEKATELSFFNSDYTGKYKVVLEGINADGQIGRSVYYYEVK</sequence>
<dbReference type="Gene3D" id="2.170.130.10">
    <property type="entry name" value="TonB-dependent receptor, plug domain"/>
    <property type="match status" value="1"/>
</dbReference>
<reference evidence="3" key="1">
    <citation type="journal article" date="2019" name="Int. J. Syst. Evol. Microbiol.">
        <title>The Global Catalogue of Microorganisms (GCM) 10K type strain sequencing project: providing services to taxonomists for standard genome sequencing and annotation.</title>
        <authorList>
            <consortium name="The Broad Institute Genomics Platform"/>
            <consortium name="The Broad Institute Genome Sequencing Center for Infectious Disease"/>
            <person name="Wu L."/>
            <person name="Ma J."/>
        </authorList>
    </citation>
    <scope>NUCLEOTIDE SEQUENCE [LARGE SCALE GENOMIC DNA]</scope>
    <source>
        <strain evidence="3">JCM 17338</strain>
    </source>
</reference>
<feature type="domain" description="TonB-dependent receptor plug" evidence="1">
    <location>
        <begin position="657"/>
        <end position="699"/>
    </location>
</feature>
<evidence type="ECO:0000313" key="3">
    <source>
        <dbReference type="Proteomes" id="UP001501081"/>
    </source>
</evidence>
<dbReference type="InterPro" id="IPR037066">
    <property type="entry name" value="Plug_dom_sf"/>
</dbReference>
<protein>
    <submittedName>
        <fullName evidence="2">Plug domain-containing protein</fullName>
    </submittedName>
</protein>
<proteinExistence type="predicted"/>
<dbReference type="InterPro" id="IPR012910">
    <property type="entry name" value="Plug_dom"/>
</dbReference>
<evidence type="ECO:0000313" key="2">
    <source>
        <dbReference type="EMBL" id="GAA3976292.1"/>
    </source>
</evidence>
<gene>
    <name evidence="2" type="ORF">GCM10022246_30910</name>
</gene>
<dbReference type="Pfam" id="PF07715">
    <property type="entry name" value="Plug"/>
    <property type="match status" value="1"/>
</dbReference>
<accession>A0ABP7Q504</accession>